<evidence type="ECO:0008006" key="3">
    <source>
        <dbReference type="Google" id="ProtNLM"/>
    </source>
</evidence>
<dbReference type="InterPro" id="IPR029063">
    <property type="entry name" value="SAM-dependent_MTases_sf"/>
</dbReference>
<keyword evidence="1" id="KW-0812">Transmembrane</keyword>
<dbReference type="SUPFAM" id="SSF53335">
    <property type="entry name" value="S-adenosyl-L-methionine-dependent methyltransferases"/>
    <property type="match status" value="1"/>
</dbReference>
<protein>
    <recommendedName>
        <fullName evidence="3">PABS domain-containing protein</fullName>
    </recommendedName>
</protein>
<dbReference type="EMBL" id="BARS01047734">
    <property type="protein sequence ID" value="GAG29345.1"/>
    <property type="molecule type" value="Genomic_DNA"/>
</dbReference>
<dbReference type="AlphaFoldDB" id="X0WFA2"/>
<accession>X0WFA2</accession>
<proteinExistence type="predicted"/>
<name>X0WFA2_9ZZZZ</name>
<comment type="caution">
    <text evidence="2">The sequence shown here is derived from an EMBL/GenBank/DDBJ whole genome shotgun (WGS) entry which is preliminary data.</text>
</comment>
<dbReference type="Gene3D" id="3.40.50.150">
    <property type="entry name" value="Vaccinia Virus protein VP39"/>
    <property type="match status" value="1"/>
</dbReference>
<feature type="non-terminal residue" evidence="2">
    <location>
        <position position="244"/>
    </location>
</feature>
<dbReference type="CDD" id="cd02440">
    <property type="entry name" value="AdoMet_MTases"/>
    <property type="match status" value="1"/>
</dbReference>
<keyword evidence="1" id="KW-0472">Membrane</keyword>
<evidence type="ECO:0000313" key="2">
    <source>
        <dbReference type="EMBL" id="GAG29345.1"/>
    </source>
</evidence>
<feature type="transmembrane region" description="Helical" evidence="1">
    <location>
        <begin position="38"/>
        <end position="58"/>
    </location>
</feature>
<reference evidence="2" key="1">
    <citation type="journal article" date="2014" name="Front. Microbiol.">
        <title>High frequency of phylogenetically diverse reductive dehalogenase-homologous genes in deep subseafloor sedimentary metagenomes.</title>
        <authorList>
            <person name="Kawai M."/>
            <person name="Futagami T."/>
            <person name="Toyoda A."/>
            <person name="Takaki Y."/>
            <person name="Nishi S."/>
            <person name="Hori S."/>
            <person name="Arai W."/>
            <person name="Tsubouchi T."/>
            <person name="Morono Y."/>
            <person name="Uchiyama I."/>
            <person name="Ito T."/>
            <person name="Fujiyama A."/>
            <person name="Inagaki F."/>
            <person name="Takami H."/>
        </authorList>
    </citation>
    <scope>NUCLEOTIDE SEQUENCE</scope>
    <source>
        <strain evidence="2">Expedition CK06-06</strain>
    </source>
</reference>
<feature type="transmembrane region" description="Helical" evidence="1">
    <location>
        <begin position="65"/>
        <end position="85"/>
    </location>
</feature>
<feature type="non-terminal residue" evidence="2">
    <location>
        <position position="1"/>
    </location>
</feature>
<organism evidence="2">
    <name type="scientific">marine sediment metagenome</name>
    <dbReference type="NCBI Taxonomy" id="412755"/>
    <lineage>
        <taxon>unclassified sequences</taxon>
        <taxon>metagenomes</taxon>
        <taxon>ecological metagenomes</taxon>
    </lineage>
</organism>
<evidence type="ECO:0000256" key="1">
    <source>
        <dbReference type="SAM" id="Phobius"/>
    </source>
</evidence>
<sequence length="244" mass="26156">ARTFARFCTYSSLLYGADLLGAAVGVVAALGLLTLWGAFNVVIFLGLVTGLAAFLFSLSFADRGYLLGTLLCLVLSGGLLVLNLFSAPIDFSPTRLTDAPRDKTMINILHDPDQKAHIVYTAWDPFARVDVVETDDSAVKLVFTDGGAGSFMYRFDGDLSAVSHLRQTLEYLPFHGGTVNRVLILGAGAGKDILLALLAGSEAITAVEVNPAMVDATRRFADYNGHILERPEVQLVVGDARTFL</sequence>
<feature type="transmembrane region" description="Helical" evidence="1">
    <location>
        <begin position="12"/>
        <end position="32"/>
    </location>
</feature>
<gene>
    <name evidence="2" type="ORF">S01H1_71662</name>
</gene>
<keyword evidence="1" id="KW-1133">Transmembrane helix</keyword>